<dbReference type="InterPro" id="IPR010994">
    <property type="entry name" value="RuvA_2-like"/>
</dbReference>
<proteinExistence type="inferred from homology"/>
<reference evidence="8 9" key="1">
    <citation type="journal article" date="2015" name="Genome Announc.">
        <title>Expanding the biotechnology potential of lactobacilli through comparative genomics of 213 strains and associated genera.</title>
        <authorList>
            <person name="Sun Z."/>
            <person name="Harris H.M."/>
            <person name="McCann A."/>
            <person name="Guo C."/>
            <person name="Argimon S."/>
            <person name="Zhang W."/>
            <person name="Yang X."/>
            <person name="Jeffery I.B."/>
            <person name="Cooney J.C."/>
            <person name="Kagawa T.F."/>
            <person name="Liu W."/>
            <person name="Song Y."/>
            <person name="Salvetti E."/>
            <person name="Wrobel A."/>
            <person name="Rasinkangas P."/>
            <person name="Parkhill J."/>
            <person name="Rea M.C."/>
            <person name="O'Sullivan O."/>
            <person name="Ritari J."/>
            <person name="Douillard F.P."/>
            <person name="Paul Ross R."/>
            <person name="Yang R."/>
            <person name="Briner A.E."/>
            <person name="Felis G.E."/>
            <person name="de Vos W.M."/>
            <person name="Barrangou R."/>
            <person name="Klaenhammer T.R."/>
            <person name="Caufield P.W."/>
            <person name="Cui Y."/>
            <person name="Zhang H."/>
            <person name="O'Toole P.W."/>
        </authorList>
    </citation>
    <scope>NUCLEOTIDE SEQUENCE [LARGE SCALE GENOMIC DNA]</scope>
    <source>
        <strain evidence="8 9">DSM 21051</strain>
    </source>
</reference>
<dbReference type="Pfam" id="PF01330">
    <property type="entry name" value="RuvA_N"/>
    <property type="match status" value="1"/>
</dbReference>
<dbReference type="Pfam" id="PF14520">
    <property type="entry name" value="HHH_5"/>
    <property type="match status" value="1"/>
</dbReference>
<evidence type="ECO:0000313" key="8">
    <source>
        <dbReference type="EMBL" id="KRM95800.1"/>
    </source>
</evidence>
<keyword evidence="8" id="KW-0347">Helicase</keyword>
<dbReference type="InterPro" id="IPR003583">
    <property type="entry name" value="Hlx-hairpin-Hlx_DNA-bd_motif"/>
</dbReference>
<dbReference type="GO" id="GO:0005737">
    <property type="term" value="C:cytoplasm"/>
    <property type="evidence" value="ECO:0007669"/>
    <property type="project" value="UniProtKB-SubCell"/>
</dbReference>
<feature type="domain" description="Helix-hairpin-helix DNA-binding motif class 1" evidence="7">
    <location>
        <begin position="72"/>
        <end position="91"/>
    </location>
</feature>
<dbReference type="AlphaFoldDB" id="A0A0R2CVK3"/>
<comment type="caution">
    <text evidence="6">Lacks conserved residue(s) required for the propagation of feature annotation.</text>
</comment>
<dbReference type="SMART" id="SM00278">
    <property type="entry name" value="HhH1"/>
    <property type="match status" value="2"/>
</dbReference>
<evidence type="ECO:0000256" key="6">
    <source>
        <dbReference type="HAMAP-Rule" id="MF_00031"/>
    </source>
</evidence>
<evidence type="ECO:0000313" key="9">
    <source>
        <dbReference type="Proteomes" id="UP000051015"/>
    </source>
</evidence>
<keyword evidence="3 6" id="KW-0238">DNA-binding</keyword>
<dbReference type="GO" id="GO:0000400">
    <property type="term" value="F:four-way junction DNA binding"/>
    <property type="evidence" value="ECO:0007669"/>
    <property type="project" value="UniProtKB-UniRule"/>
</dbReference>
<dbReference type="Gene3D" id="2.40.50.140">
    <property type="entry name" value="Nucleic acid-binding proteins"/>
    <property type="match status" value="1"/>
</dbReference>
<dbReference type="Gene3D" id="1.10.150.20">
    <property type="entry name" value="5' to 3' exonuclease, C-terminal subdomain"/>
    <property type="match status" value="1"/>
</dbReference>
<comment type="subcellular location">
    <subcellularLocation>
        <location evidence="6">Cytoplasm</location>
    </subcellularLocation>
</comment>
<evidence type="ECO:0000259" key="7">
    <source>
        <dbReference type="SMART" id="SM00278"/>
    </source>
</evidence>
<keyword evidence="2 6" id="KW-0227">DNA damage</keyword>
<keyword evidence="8" id="KW-0378">Hydrolase</keyword>
<dbReference type="GO" id="GO:0009378">
    <property type="term" value="F:four-way junction helicase activity"/>
    <property type="evidence" value="ECO:0007669"/>
    <property type="project" value="InterPro"/>
</dbReference>
<dbReference type="PATRIC" id="fig|1423725.3.peg.1317"/>
<keyword evidence="9" id="KW-1185">Reference proteome</keyword>
<accession>A0A0R2CVK3</accession>
<dbReference type="GO" id="GO:0006310">
    <property type="term" value="P:DNA recombination"/>
    <property type="evidence" value="ECO:0007669"/>
    <property type="project" value="UniProtKB-UniRule"/>
</dbReference>
<evidence type="ECO:0000256" key="3">
    <source>
        <dbReference type="ARBA" id="ARBA00023125"/>
    </source>
</evidence>
<dbReference type="SUPFAM" id="SSF50249">
    <property type="entry name" value="Nucleic acid-binding proteins"/>
    <property type="match status" value="1"/>
</dbReference>
<dbReference type="HAMAP" id="MF_00031">
    <property type="entry name" value="DNA_HJ_migration_RuvA"/>
    <property type="match status" value="1"/>
</dbReference>
<dbReference type="CDD" id="cd14332">
    <property type="entry name" value="UBA_RuvA_C"/>
    <property type="match status" value="1"/>
</dbReference>
<comment type="function">
    <text evidence="6">The RuvA-RuvB-RuvC complex processes Holliday junction (HJ) DNA during genetic recombination and DNA repair, while the RuvA-RuvB complex plays an important role in the rescue of blocked DNA replication forks via replication fork reversal (RFR). RuvA specifically binds to HJ cruciform DNA, conferring on it an open structure. The RuvB hexamer acts as an ATP-dependent pump, pulling dsDNA into and through the RuvAB complex. HJ branch migration allows RuvC to scan DNA until it finds its consensus sequence, where it cleaves and resolves the cruciform DNA.</text>
</comment>
<dbReference type="OrthoDB" id="5293449at2"/>
<protein>
    <recommendedName>
        <fullName evidence="6">Holliday junction branch migration complex subunit RuvA</fullName>
    </recommendedName>
</protein>
<evidence type="ECO:0000256" key="4">
    <source>
        <dbReference type="ARBA" id="ARBA00023172"/>
    </source>
</evidence>
<keyword evidence="4 6" id="KW-0233">DNA recombination</keyword>
<gene>
    <name evidence="6" type="primary">ruvA</name>
    <name evidence="8" type="ORF">FC19_GL001279</name>
</gene>
<evidence type="ECO:0000256" key="5">
    <source>
        <dbReference type="ARBA" id="ARBA00023204"/>
    </source>
</evidence>
<dbReference type="InterPro" id="IPR011114">
    <property type="entry name" value="RuvA_C"/>
</dbReference>
<keyword evidence="1 6" id="KW-0963">Cytoplasm</keyword>
<evidence type="ECO:0000256" key="2">
    <source>
        <dbReference type="ARBA" id="ARBA00022763"/>
    </source>
</evidence>
<dbReference type="SUPFAM" id="SSF46929">
    <property type="entry name" value="DNA helicase RuvA subunit, C-terminal domain"/>
    <property type="match status" value="1"/>
</dbReference>
<dbReference type="STRING" id="1423725.FC19_GL001279"/>
<keyword evidence="8" id="KW-0547">Nucleotide-binding</keyword>
<dbReference type="RefSeq" id="WP_057876265.1">
    <property type="nucleotide sequence ID" value="NZ_AYZD01000018.1"/>
</dbReference>
<dbReference type="SUPFAM" id="SSF47781">
    <property type="entry name" value="RuvA domain 2-like"/>
    <property type="match status" value="1"/>
</dbReference>
<keyword evidence="5 6" id="KW-0234">DNA repair</keyword>
<dbReference type="GO" id="GO:0005524">
    <property type="term" value="F:ATP binding"/>
    <property type="evidence" value="ECO:0007669"/>
    <property type="project" value="InterPro"/>
</dbReference>
<dbReference type="EMBL" id="AYZD01000018">
    <property type="protein sequence ID" value="KRM95800.1"/>
    <property type="molecule type" value="Genomic_DNA"/>
</dbReference>
<dbReference type="GO" id="GO:0009379">
    <property type="term" value="C:Holliday junction helicase complex"/>
    <property type="evidence" value="ECO:0007669"/>
    <property type="project" value="InterPro"/>
</dbReference>
<feature type="domain" description="Helix-hairpin-helix DNA-binding motif class 1" evidence="7">
    <location>
        <begin position="107"/>
        <end position="126"/>
    </location>
</feature>
<organism evidence="8 9">
    <name type="scientific">Liquorilactobacillus aquaticus DSM 21051</name>
    <dbReference type="NCBI Taxonomy" id="1423725"/>
    <lineage>
        <taxon>Bacteria</taxon>
        <taxon>Bacillati</taxon>
        <taxon>Bacillota</taxon>
        <taxon>Bacilli</taxon>
        <taxon>Lactobacillales</taxon>
        <taxon>Lactobacillaceae</taxon>
        <taxon>Liquorilactobacillus</taxon>
    </lineage>
</organism>
<comment type="similarity">
    <text evidence="6">Belongs to the RuvA family.</text>
</comment>
<dbReference type="GO" id="GO:0048476">
    <property type="term" value="C:Holliday junction resolvase complex"/>
    <property type="evidence" value="ECO:0007669"/>
    <property type="project" value="UniProtKB-UniRule"/>
</dbReference>
<dbReference type="GO" id="GO:0006281">
    <property type="term" value="P:DNA repair"/>
    <property type="evidence" value="ECO:0007669"/>
    <property type="project" value="UniProtKB-UniRule"/>
</dbReference>
<dbReference type="InterPro" id="IPR000085">
    <property type="entry name" value="RuvA"/>
</dbReference>
<dbReference type="InterPro" id="IPR012340">
    <property type="entry name" value="NA-bd_OB-fold"/>
</dbReference>
<sequence length="204" mass="22916">MYEYFRGKITAVTPYYIVVEVGMIGYQVYVSNPFRYQVDEQNEKKVYIYQAVRENDITLFGFWDLSEKTIFVKLLNVSGIGPKSALAILANDDHQGLVTAIDNEDIGYLIKFPGVGKKTAKQIVLDLKGKMGEKLVQDELIGQQGLEISDHVGSNQYLEESIAALSALGYTKTEVKRISKQLAKFSGSSTDEYLREALKLLINK</sequence>
<comment type="caution">
    <text evidence="8">The sequence shown here is derived from an EMBL/GenBank/DDBJ whole genome shotgun (WGS) entry which is preliminary data.</text>
</comment>
<dbReference type="InterPro" id="IPR036267">
    <property type="entry name" value="RuvA_C_sf"/>
</dbReference>
<dbReference type="Gene3D" id="1.10.8.10">
    <property type="entry name" value="DNA helicase RuvA subunit, C-terminal domain"/>
    <property type="match status" value="1"/>
</dbReference>
<dbReference type="NCBIfam" id="TIGR00084">
    <property type="entry name" value="ruvA"/>
    <property type="match status" value="1"/>
</dbReference>
<keyword evidence="8" id="KW-0067">ATP-binding</keyword>
<dbReference type="Pfam" id="PF07499">
    <property type="entry name" value="RuvA_C"/>
    <property type="match status" value="1"/>
</dbReference>
<dbReference type="InterPro" id="IPR013849">
    <property type="entry name" value="DNA_helicase_Holl-junc_RuvA_I"/>
</dbReference>
<feature type="region of interest" description="Domain III" evidence="6">
    <location>
        <begin position="152"/>
        <end position="204"/>
    </location>
</feature>
<comment type="subunit">
    <text evidence="6">Homotetramer. Forms an RuvA(8)-RuvB(12)-Holliday junction (HJ) complex. HJ DNA is sandwiched between 2 RuvA tetramers; dsDNA enters through RuvA and exits via RuvB. An RuvB hexamer assembles on each DNA strand where it exits the tetramer. Each RuvB hexamer is contacted by two RuvA subunits (via domain III) on 2 adjacent RuvB subunits; this complex drives branch migration. In the full resolvosome a probable DNA-RuvA(4)-RuvB(12)-RuvC(2) complex forms which resolves the HJ.</text>
</comment>
<comment type="domain">
    <text evidence="6">Has three domains with a flexible linker between the domains II and III and assumes an 'L' shape. Domain III is highly mobile and contacts RuvB.</text>
</comment>
<dbReference type="Proteomes" id="UP000051015">
    <property type="component" value="Unassembled WGS sequence"/>
</dbReference>
<name>A0A0R2CVK3_9LACO</name>
<evidence type="ECO:0000256" key="1">
    <source>
        <dbReference type="ARBA" id="ARBA00022490"/>
    </source>
</evidence>